<organism evidence="2 3">
    <name type="scientific">Dreissena polymorpha</name>
    <name type="common">Zebra mussel</name>
    <name type="synonym">Mytilus polymorpha</name>
    <dbReference type="NCBI Taxonomy" id="45954"/>
    <lineage>
        <taxon>Eukaryota</taxon>
        <taxon>Metazoa</taxon>
        <taxon>Spiralia</taxon>
        <taxon>Lophotrochozoa</taxon>
        <taxon>Mollusca</taxon>
        <taxon>Bivalvia</taxon>
        <taxon>Autobranchia</taxon>
        <taxon>Heteroconchia</taxon>
        <taxon>Euheterodonta</taxon>
        <taxon>Imparidentia</taxon>
        <taxon>Neoheterodontei</taxon>
        <taxon>Myida</taxon>
        <taxon>Dreissenoidea</taxon>
        <taxon>Dreissenidae</taxon>
        <taxon>Dreissena</taxon>
    </lineage>
</organism>
<dbReference type="EMBL" id="JAIWYP010000015">
    <property type="protein sequence ID" value="KAH3704285.1"/>
    <property type="molecule type" value="Genomic_DNA"/>
</dbReference>
<feature type="region of interest" description="Disordered" evidence="1">
    <location>
        <begin position="1"/>
        <end position="26"/>
    </location>
</feature>
<name>A0A9D3YSX7_DREPO</name>
<evidence type="ECO:0000313" key="2">
    <source>
        <dbReference type="EMBL" id="KAH3704285.1"/>
    </source>
</evidence>
<reference evidence="2" key="1">
    <citation type="journal article" date="2019" name="bioRxiv">
        <title>The Genome of the Zebra Mussel, Dreissena polymorpha: A Resource for Invasive Species Research.</title>
        <authorList>
            <person name="McCartney M.A."/>
            <person name="Auch B."/>
            <person name="Kono T."/>
            <person name="Mallez S."/>
            <person name="Zhang Y."/>
            <person name="Obille A."/>
            <person name="Becker A."/>
            <person name="Abrahante J.E."/>
            <person name="Garbe J."/>
            <person name="Badalamenti J.P."/>
            <person name="Herman A."/>
            <person name="Mangelson H."/>
            <person name="Liachko I."/>
            <person name="Sullivan S."/>
            <person name="Sone E.D."/>
            <person name="Koren S."/>
            <person name="Silverstein K.A.T."/>
            <person name="Beckman K.B."/>
            <person name="Gohl D.M."/>
        </authorList>
    </citation>
    <scope>NUCLEOTIDE SEQUENCE</scope>
    <source>
        <strain evidence="2">Duluth1</strain>
        <tissue evidence="2">Whole animal</tissue>
    </source>
</reference>
<dbReference type="Proteomes" id="UP000828390">
    <property type="component" value="Unassembled WGS sequence"/>
</dbReference>
<evidence type="ECO:0000313" key="3">
    <source>
        <dbReference type="Proteomes" id="UP000828390"/>
    </source>
</evidence>
<keyword evidence="3" id="KW-1185">Reference proteome</keyword>
<feature type="compositionally biased region" description="Basic and acidic residues" evidence="1">
    <location>
        <begin position="1"/>
        <end position="10"/>
    </location>
</feature>
<accession>A0A9D3YSX7</accession>
<reference evidence="2" key="2">
    <citation type="submission" date="2020-11" db="EMBL/GenBank/DDBJ databases">
        <authorList>
            <person name="McCartney M.A."/>
            <person name="Auch B."/>
            <person name="Kono T."/>
            <person name="Mallez S."/>
            <person name="Becker A."/>
            <person name="Gohl D.M."/>
            <person name="Silverstein K.A.T."/>
            <person name="Koren S."/>
            <person name="Bechman K.B."/>
            <person name="Herman A."/>
            <person name="Abrahante J.E."/>
            <person name="Garbe J."/>
        </authorList>
    </citation>
    <scope>NUCLEOTIDE SEQUENCE</scope>
    <source>
        <strain evidence="2">Duluth1</strain>
        <tissue evidence="2">Whole animal</tissue>
    </source>
</reference>
<proteinExistence type="predicted"/>
<protein>
    <submittedName>
        <fullName evidence="2">Uncharacterized protein</fullName>
    </submittedName>
</protein>
<evidence type="ECO:0000256" key="1">
    <source>
        <dbReference type="SAM" id="MobiDB-lite"/>
    </source>
</evidence>
<comment type="caution">
    <text evidence="2">The sequence shown here is derived from an EMBL/GenBank/DDBJ whole genome shotgun (WGS) entry which is preliminary data.</text>
</comment>
<dbReference type="AlphaFoldDB" id="A0A9D3YSX7"/>
<sequence length="71" mass="7732">MADHDVHTGEYDAIGDDTGSRLKTNRALSPFPGATCSTDDGYLRPVTAKLLRDKSFQLKVMGKPLSQTSFT</sequence>
<gene>
    <name evidence="2" type="ORF">DPMN_079341</name>
</gene>